<reference evidence="1 2" key="1">
    <citation type="journal article" date="2007" name="Science">
        <title>Sea anemone genome reveals ancestral eumetazoan gene repertoire and genomic organization.</title>
        <authorList>
            <person name="Putnam N.H."/>
            <person name="Srivastava M."/>
            <person name="Hellsten U."/>
            <person name="Dirks B."/>
            <person name="Chapman J."/>
            <person name="Salamov A."/>
            <person name="Terry A."/>
            <person name="Shapiro H."/>
            <person name="Lindquist E."/>
            <person name="Kapitonov V.V."/>
            <person name="Jurka J."/>
            <person name="Genikhovich G."/>
            <person name="Grigoriev I.V."/>
            <person name="Lucas S.M."/>
            <person name="Steele R.E."/>
            <person name="Finnerty J.R."/>
            <person name="Technau U."/>
            <person name="Martindale M.Q."/>
            <person name="Rokhsar D.S."/>
        </authorList>
    </citation>
    <scope>NUCLEOTIDE SEQUENCE [LARGE SCALE GENOMIC DNA]</scope>
    <source>
        <strain evidence="2">CH2 X CH6</strain>
    </source>
</reference>
<keyword evidence="2" id="KW-1185">Reference proteome</keyword>
<sequence length="51" mass="5978">MKAANQIHRAQHVISRYTSVFIDGSFYSCVYINLQPGLVLHEILIYFELFM</sequence>
<gene>
    <name evidence="1" type="ORF">NEMVEDRAFT_v1g169368</name>
</gene>
<name>A7SDP1_NEMVE</name>
<dbReference type="InParanoid" id="A7SDP1"/>
<dbReference type="Proteomes" id="UP000001593">
    <property type="component" value="Unassembled WGS sequence"/>
</dbReference>
<dbReference type="HOGENOM" id="CLU_3108815_0_0_1"/>
<protein>
    <submittedName>
        <fullName evidence="1">Uncharacterized protein</fullName>
    </submittedName>
</protein>
<proteinExistence type="predicted"/>
<evidence type="ECO:0000313" key="1">
    <source>
        <dbReference type="EMBL" id="EDO38144.1"/>
    </source>
</evidence>
<evidence type="ECO:0000313" key="2">
    <source>
        <dbReference type="Proteomes" id="UP000001593"/>
    </source>
</evidence>
<accession>A7SDP1</accession>
<dbReference type="EMBL" id="DS469632">
    <property type="protein sequence ID" value="EDO38144.1"/>
    <property type="molecule type" value="Genomic_DNA"/>
</dbReference>
<dbReference type="AlphaFoldDB" id="A7SDP1"/>
<organism evidence="1 2">
    <name type="scientific">Nematostella vectensis</name>
    <name type="common">Starlet sea anemone</name>
    <dbReference type="NCBI Taxonomy" id="45351"/>
    <lineage>
        <taxon>Eukaryota</taxon>
        <taxon>Metazoa</taxon>
        <taxon>Cnidaria</taxon>
        <taxon>Anthozoa</taxon>
        <taxon>Hexacorallia</taxon>
        <taxon>Actiniaria</taxon>
        <taxon>Edwardsiidae</taxon>
        <taxon>Nematostella</taxon>
    </lineage>
</organism>